<dbReference type="EMBL" id="LT607750">
    <property type="protein sequence ID" value="SCG78355.1"/>
    <property type="molecule type" value="Genomic_DNA"/>
</dbReference>
<feature type="region of interest" description="Disordered" evidence="1">
    <location>
        <begin position="1"/>
        <end position="39"/>
    </location>
</feature>
<evidence type="ECO:0000313" key="2">
    <source>
        <dbReference type="EMBL" id="SCG78355.1"/>
    </source>
</evidence>
<dbReference type="Proteomes" id="UP000198217">
    <property type="component" value="Chromosome I"/>
</dbReference>
<protein>
    <submittedName>
        <fullName evidence="2">Uncharacterized protein</fullName>
    </submittedName>
</protein>
<accession>A0A1C5K6G0</accession>
<name>A0A1C5K6G0_9ACTN</name>
<evidence type="ECO:0000256" key="1">
    <source>
        <dbReference type="SAM" id="MobiDB-lite"/>
    </source>
</evidence>
<sequence>MSRMTEALHPSTVGGHRGDSEPIAAPDGGGYPRPLAPARETGGEYLVHDVPVSGSVYAVTEKGGS</sequence>
<reference evidence="2 3" key="1">
    <citation type="submission" date="2016-06" db="EMBL/GenBank/DDBJ databases">
        <authorList>
            <person name="Kjaerup R.B."/>
            <person name="Dalgaard T.S."/>
            <person name="Juul-Madsen H.R."/>
        </authorList>
    </citation>
    <scope>NUCLEOTIDE SEQUENCE [LARGE SCALE GENOMIC DNA]</scope>
    <source>
        <strain evidence="2 3">DSM 43904</strain>
    </source>
</reference>
<evidence type="ECO:0000313" key="3">
    <source>
        <dbReference type="Proteomes" id="UP000198217"/>
    </source>
</evidence>
<gene>
    <name evidence="2" type="ORF">GA0070609_5572</name>
</gene>
<organism evidence="2 3">
    <name type="scientific">Micromonospora echinaurantiaca</name>
    <dbReference type="NCBI Taxonomy" id="47857"/>
    <lineage>
        <taxon>Bacteria</taxon>
        <taxon>Bacillati</taxon>
        <taxon>Actinomycetota</taxon>
        <taxon>Actinomycetes</taxon>
        <taxon>Micromonosporales</taxon>
        <taxon>Micromonosporaceae</taxon>
        <taxon>Micromonospora</taxon>
    </lineage>
</organism>
<dbReference type="AlphaFoldDB" id="A0A1C5K6G0"/>
<keyword evidence="3" id="KW-1185">Reference proteome</keyword>
<proteinExistence type="predicted"/>